<dbReference type="GO" id="GO:0003684">
    <property type="term" value="F:damaged DNA binding"/>
    <property type="evidence" value="ECO:0007669"/>
    <property type="project" value="InterPro"/>
</dbReference>
<evidence type="ECO:0000313" key="7">
    <source>
        <dbReference type="EMBL" id="SBV90456.1"/>
    </source>
</evidence>
<protein>
    <submittedName>
        <fullName evidence="7">DNA polymerase V, subunit C</fullName>
    </submittedName>
</protein>
<evidence type="ECO:0000259" key="6">
    <source>
        <dbReference type="PROSITE" id="PS50173"/>
    </source>
</evidence>
<dbReference type="Gene3D" id="3.40.1170.60">
    <property type="match status" value="1"/>
</dbReference>
<dbReference type="RefSeq" id="WP_296937753.1">
    <property type="nucleotide sequence ID" value="NZ_LT599032.1"/>
</dbReference>
<keyword evidence="4" id="KW-0234">DNA repair</keyword>
<dbReference type="GO" id="GO:0006281">
    <property type="term" value="P:DNA repair"/>
    <property type="evidence" value="ECO:0007669"/>
    <property type="project" value="UniProtKB-KW"/>
</dbReference>
<dbReference type="Pfam" id="PF00817">
    <property type="entry name" value="IMS"/>
    <property type="match status" value="1"/>
</dbReference>
<evidence type="ECO:0000256" key="1">
    <source>
        <dbReference type="ARBA" id="ARBA00010945"/>
    </source>
</evidence>
<dbReference type="EMBL" id="FLUM01000001">
    <property type="protein sequence ID" value="SBV90456.1"/>
    <property type="molecule type" value="Genomic_DNA"/>
</dbReference>
<dbReference type="PROSITE" id="PS50173">
    <property type="entry name" value="UMUC"/>
    <property type="match status" value="1"/>
</dbReference>
<dbReference type="GO" id="GO:0003887">
    <property type="term" value="F:DNA-directed DNA polymerase activity"/>
    <property type="evidence" value="ECO:0007669"/>
    <property type="project" value="TreeGrafter"/>
</dbReference>
<dbReference type="PANTHER" id="PTHR11076">
    <property type="entry name" value="DNA REPAIR POLYMERASE UMUC / TRANSFERASE FAMILY MEMBER"/>
    <property type="match status" value="1"/>
</dbReference>
<evidence type="ECO:0000256" key="3">
    <source>
        <dbReference type="ARBA" id="ARBA00023199"/>
    </source>
</evidence>
<feature type="domain" description="UmuC" evidence="6">
    <location>
        <begin position="2"/>
        <end position="184"/>
    </location>
</feature>
<keyword evidence="3" id="KW-0741">SOS mutagenesis</keyword>
<reference evidence="7" key="1">
    <citation type="submission" date="2016-04" db="EMBL/GenBank/DDBJ databases">
        <authorList>
            <person name="Evans L.H."/>
            <person name="Alamgir A."/>
            <person name="Owens N."/>
            <person name="Weber N.D."/>
            <person name="Virtaneva K."/>
            <person name="Barbian K."/>
            <person name="Babar A."/>
            <person name="Rosenke K."/>
        </authorList>
    </citation>
    <scope>NUCLEOTIDE SEQUENCE</scope>
    <source>
        <strain evidence="7">86-1</strain>
    </source>
</reference>
<dbReference type="Pfam" id="PF13438">
    <property type="entry name" value="DUF4113"/>
    <property type="match status" value="1"/>
</dbReference>
<dbReference type="PANTHER" id="PTHR11076:SF34">
    <property type="entry name" value="PROTEIN UMUC"/>
    <property type="match status" value="1"/>
</dbReference>
<dbReference type="InterPro" id="IPR050116">
    <property type="entry name" value="DNA_polymerase-Y"/>
</dbReference>
<organism evidence="7">
    <name type="scientific">uncultured Dysgonomonas sp</name>
    <dbReference type="NCBI Taxonomy" id="206096"/>
    <lineage>
        <taxon>Bacteria</taxon>
        <taxon>Pseudomonadati</taxon>
        <taxon>Bacteroidota</taxon>
        <taxon>Bacteroidia</taxon>
        <taxon>Bacteroidales</taxon>
        <taxon>Dysgonomonadaceae</taxon>
        <taxon>Dysgonomonas</taxon>
        <taxon>environmental samples</taxon>
    </lineage>
</organism>
<sequence length="416" mass="47530">MYALIDCNNFFVSCERVFNPSLNNRPVVVLSNNDGCVISRSNEAKALGIKMGVPFFQIKELVKQYNVGVYSTNFTLYGDMSDRVMNTLSNLVPDMEIYSVDEAFLHLHGIEDIVSYSKHIIHTVTKNTGISVSIGVAPTKTLGKIANHFAKKYKAYNNVCIIDNEEKRIKALQKTPIGDVWGIGRRHTKMLEYHGVKTAYDLTQKTRSWVRGKMTVIGERTWLELQGIPCIEKDELSAKKQQICTSRSFGQPITEYNNLLESIASLASLSVAKLRKQKTVTKAIYIFVQTDRFDEDVYKPSKVVPLSFYTSDTAEIIGYCRQALDSIYLPNLEYKRAGVVLIDIIPEEYALRDFFDEKDRDKQQRLNQTLDEINKKNGRDTIKLAIEGNGYSKNIRQEHLSQRYTTNFNDIIEIRI</sequence>
<proteinExistence type="inferred from homology"/>
<dbReference type="CDD" id="cd01700">
    <property type="entry name" value="PolY_Pol_V_umuC"/>
    <property type="match status" value="1"/>
</dbReference>
<dbReference type="GO" id="GO:0005829">
    <property type="term" value="C:cytosol"/>
    <property type="evidence" value="ECO:0007669"/>
    <property type="project" value="TreeGrafter"/>
</dbReference>
<gene>
    <name evidence="7" type="primary">umuC</name>
    <name evidence="7" type="ORF">KL86DYS1_10073</name>
</gene>
<dbReference type="InterPro" id="IPR017961">
    <property type="entry name" value="DNA_pol_Y-fam_little_finger"/>
</dbReference>
<name>A0A212ITB6_9BACT</name>
<dbReference type="Gene3D" id="1.10.150.20">
    <property type="entry name" value="5' to 3' exonuclease, C-terminal subdomain"/>
    <property type="match status" value="1"/>
</dbReference>
<comment type="similarity">
    <text evidence="1">Belongs to the DNA polymerase type-Y family.</text>
</comment>
<dbReference type="GO" id="GO:0009432">
    <property type="term" value="P:SOS response"/>
    <property type="evidence" value="ECO:0007669"/>
    <property type="project" value="UniProtKB-KW"/>
</dbReference>
<dbReference type="InterPro" id="IPR043502">
    <property type="entry name" value="DNA/RNA_pol_sf"/>
</dbReference>
<keyword evidence="2" id="KW-0227">DNA damage</keyword>
<dbReference type="Pfam" id="PF11799">
    <property type="entry name" value="IMS_C"/>
    <property type="match status" value="1"/>
</dbReference>
<dbReference type="GO" id="GO:0042276">
    <property type="term" value="P:error-prone translesion synthesis"/>
    <property type="evidence" value="ECO:0007669"/>
    <property type="project" value="TreeGrafter"/>
</dbReference>
<evidence type="ECO:0000256" key="2">
    <source>
        <dbReference type="ARBA" id="ARBA00022763"/>
    </source>
</evidence>
<dbReference type="InterPro" id="IPR001126">
    <property type="entry name" value="UmuC"/>
</dbReference>
<evidence type="ECO:0000256" key="5">
    <source>
        <dbReference type="ARBA" id="ARBA00023236"/>
    </source>
</evidence>
<evidence type="ECO:0000256" key="4">
    <source>
        <dbReference type="ARBA" id="ARBA00023204"/>
    </source>
</evidence>
<accession>A0A212ITB6</accession>
<keyword evidence="5" id="KW-0742">SOS response</keyword>
<dbReference type="InterPro" id="IPR025188">
    <property type="entry name" value="DUF4113"/>
</dbReference>
<dbReference type="SUPFAM" id="SSF56672">
    <property type="entry name" value="DNA/RNA polymerases"/>
    <property type="match status" value="1"/>
</dbReference>
<dbReference type="InterPro" id="IPR043128">
    <property type="entry name" value="Rev_trsase/Diguanyl_cyclase"/>
</dbReference>
<dbReference type="AlphaFoldDB" id="A0A212ITB6"/>
<dbReference type="Gene3D" id="3.30.70.270">
    <property type="match status" value="1"/>
</dbReference>